<keyword evidence="3" id="KW-1185">Reference proteome</keyword>
<keyword evidence="1" id="KW-0732">Signal</keyword>
<name>A0ABX3FHU5_9VIBR</name>
<accession>A0ABX3FHU5</accession>
<evidence type="ECO:0000313" key="2">
    <source>
        <dbReference type="EMBL" id="OLQ93746.1"/>
    </source>
</evidence>
<dbReference type="Pfam" id="PF11060">
    <property type="entry name" value="DUF2861"/>
    <property type="match status" value="1"/>
</dbReference>
<reference evidence="2 3" key="1">
    <citation type="submission" date="2016-09" db="EMBL/GenBank/DDBJ databases">
        <title>Genomic Taxonomy of the Vibrionaceae.</title>
        <authorList>
            <person name="Gonzalez-Castillo A."/>
            <person name="Gomez-Gil B."/>
            <person name="Enciso-Ibarra K."/>
        </authorList>
    </citation>
    <scope>NUCLEOTIDE SEQUENCE [LARGE SCALE GENOMIC DNA]</scope>
    <source>
        <strain evidence="2 3">CAIM 1731</strain>
    </source>
</reference>
<proteinExistence type="predicted"/>
<protein>
    <recommendedName>
        <fullName evidence="4">DUF2861 family protein</fullName>
    </recommendedName>
</protein>
<evidence type="ECO:0000256" key="1">
    <source>
        <dbReference type="SAM" id="SignalP"/>
    </source>
</evidence>
<sequence>MNVNHTKALLIVATLTLPLSTHASLFAETPLQHAYQATLTKQPKLAWQELILALSQHPIESRYWLPIKSEVLTQTDCGSQILTMSAPDAQLRLSLIKRSGLASQGYQFRLSTENTQQALPVTLTSPEGELLLSGRLNAKNDYQEIESDELLQAPSQGLFQLTLGENKIPLLLASPSSGTWLSLIHRSEQIQVRVSAPTPVPSCPKAAASWQWFDQNYNLIGTKIPFNSDIESIPNDHEVRKQAKYLSASVELVEFQQGIRIEYIQRLAIPYR</sequence>
<dbReference type="EMBL" id="MJMI01000084">
    <property type="protein sequence ID" value="OLQ93746.1"/>
    <property type="molecule type" value="Genomic_DNA"/>
</dbReference>
<dbReference type="RefSeq" id="WP_075649146.1">
    <property type="nucleotide sequence ID" value="NZ_AP019658.1"/>
</dbReference>
<gene>
    <name evidence="2" type="ORF">BIY21_11045</name>
</gene>
<dbReference type="InterPro" id="IPR021290">
    <property type="entry name" value="DUF2861"/>
</dbReference>
<feature type="chain" id="PRO_5046247053" description="DUF2861 family protein" evidence="1">
    <location>
        <begin position="24"/>
        <end position="272"/>
    </location>
</feature>
<dbReference type="Proteomes" id="UP000186206">
    <property type="component" value="Unassembled WGS sequence"/>
</dbReference>
<comment type="caution">
    <text evidence="2">The sequence shown here is derived from an EMBL/GenBank/DDBJ whole genome shotgun (WGS) entry which is preliminary data.</text>
</comment>
<organism evidence="2 3">
    <name type="scientific">Vibrio ponticus</name>
    <dbReference type="NCBI Taxonomy" id="265668"/>
    <lineage>
        <taxon>Bacteria</taxon>
        <taxon>Pseudomonadati</taxon>
        <taxon>Pseudomonadota</taxon>
        <taxon>Gammaproteobacteria</taxon>
        <taxon>Vibrionales</taxon>
        <taxon>Vibrionaceae</taxon>
        <taxon>Vibrio</taxon>
    </lineage>
</organism>
<feature type="signal peptide" evidence="1">
    <location>
        <begin position="1"/>
        <end position="23"/>
    </location>
</feature>
<evidence type="ECO:0000313" key="3">
    <source>
        <dbReference type="Proteomes" id="UP000186206"/>
    </source>
</evidence>
<evidence type="ECO:0008006" key="4">
    <source>
        <dbReference type="Google" id="ProtNLM"/>
    </source>
</evidence>